<dbReference type="Proteomes" id="UP000194266">
    <property type="component" value="Unassembled WGS sequence"/>
</dbReference>
<protein>
    <submittedName>
        <fullName evidence="2">Uncharacterized protein</fullName>
    </submittedName>
</protein>
<reference evidence="2 3" key="1">
    <citation type="submission" date="2016-12" db="EMBL/GenBank/DDBJ databases">
        <title>Genome Mining:The Detection of Biosynthetic Gene Clusters to Aid in the Expression of Curamycin A produced by Streptomyces sp. strain CZA14.</title>
        <authorList>
            <person name="Durrell K.A."/>
            <person name="Kirby B.M."/>
            <person name="Khan W."/>
            <person name="Mthethwa T."/>
            <person name="Le Roes-Hill M."/>
        </authorList>
    </citation>
    <scope>NUCLEOTIDE SEQUENCE [LARGE SCALE GENOMIC DNA]</scope>
    <source>
        <strain evidence="2 3">CZA14</strain>
    </source>
</reference>
<gene>
    <name evidence="2" type="ORF">OQI_32900</name>
</gene>
<feature type="compositionally biased region" description="Polar residues" evidence="1">
    <location>
        <begin position="153"/>
        <end position="173"/>
    </location>
</feature>
<dbReference type="RefSeq" id="WP_086172851.1">
    <property type="nucleotide sequence ID" value="NZ_MRYD01000294.1"/>
</dbReference>
<sequence length="386" mass="42603">MYTLHNPHVPSFDTAGASPGDFGASYLERGWEPPEEVVLRRELVHTPGLQPEDIGVLSALLLRDPRLPSTMEAIRRDFQAQGWKMGKDRYNAIQARLTKAGHLAHVPVYDPVTQRPTWVTRVYRNPANNEQYVDLGIAASQQVSAEVRESRDSQPTGSLETRVSPGQSRNAENPQPGAGSRKTRDPETRVSPGQSRNAENPRSVSPPPHPPEEEDPPPPTPSSPSGSLPSQREEEAGDFSDDETAAAERFLQEMKRWQAGAATARKCAPRLLRAMRTQGWPALTGLDDEHLALLEAEILKNTGGAVSWTKCLPGWVDDLRLYDRVKPRPRREQPADVCRKPGHGGGAFPADDCPECALETRPKREGASRVDTAALIDLLRSKRRGR</sequence>
<dbReference type="EMBL" id="MRYD01000294">
    <property type="protein sequence ID" value="OSZ56446.1"/>
    <property type="molecule type" value="Genomic_DNA"/>
</dbReference>
<accession>A0ABX3Y9Z1</accession>
<feature type="region of interest" description="Disordered" evidence="1">
    <location>
        <begin position="143"/>
        <end position="242"/>
    </location>
</feature>
<feature type="region of interest" description="Disordered" evidence="1">
    <location>
        <begin position="332"/>
        <end position="354"/>
    </location>
</feature>
<name>A0ABX3Y9Z1_9ACTN</name>
<evidence type="ECO:0000313" key="2">
    <source>
        <dbReference type="EMBL" id="OSZ56446.1"/>
    </source>
</evidence>
<proteinExistence type="predicted"/>
<comment type="caution">
    <text evidence="2">The sequence shown here is derived from an EMBL/GenBank/DDBJ whole genome shotgun (WGS) entry which is preliminary data.</text>
</comment>
<evidence type="ECO:0000256" key="1">
    <source>
        <dbReference type="SAM" id="MobiDB-lite"/>
    </source>
</evidence>
<organism evidence="2 3">
    <name type="scientific">Streptomyces pharetrae CZA14</name>
    <dbReference type="NCBI Taxonomy" id="1144883"/>
    <lineage>
        <taxon>Bacteria</taxon>
        <taxon>Bacillati</taxon>
        <taxon>Actinomycetota</taxon>
        <taxon>Actinomycetes</taxon>
        <taxon>Kitasatosporales</taxon>
        <taxon>Streptomycetaceae</taxon>
        <taxon>Streptomyces</taxon>
    </lineage>
</organism>
<keyword evidence="3" id="KW-1185">Reference proteome</keyword>
<evidence type="ECO:0000313" key="3">
    <source>
        <dbReference type="Proteomes" id="UP000194266"/>
    </source>
</evidence>